<keyword evidence="1" id="KW-1133">Transmembrane helix</keyword>
<dbReference type="PANTHER" id="PTHR31170:SF18">
    <property type="entry name" value="(WILD MALAYSIAN BANANA) HYPOTHETICAL PROTEIN"/>
    <property type="match status" value="1"/>
</dbReference>
<keyword evidence="1" id="KW-0472">Membrane</keyword>
<evidence type="ECO:0000313" key="3">
    <source>
        <dbReference type="Proteomes" id="UP000825729"/>
    </source>
</evidence>
<proteinExistence type="predicted"/>
<reference evidence="2 3" key="1">
    <citation type="submission" date="2021-07" db="EMBL/GenBank/DDBJ databases">
        <title>The Aristolochia fimbriata genome: insights into angiosperm evolution, floral development and chemical biosynthesis.</title>
        <authorList>
            <person name="Jiao Y."/>
        </authorList>
    </citation>
    <scope>NUCLEOTIDE SEQUENCE [LARGE SCALE GENOMIC DNA]</scope>
    <source>
        <strain evidence="2">IBCAS-2021</strain>
        <tissue evidence="2">Leaf</tissue>
    </source>
</reference>
<dbReference type="Pfam" id="PF03140">
    <property type="entry name" value="DUF247"/>
    <property type="match status" value="2"/>
</dbReference>
<protein>
    <submittedName>
        <fullName evidence="2">Uncharacterized protein</fullName>
    </submittedName>
</protein>
<keyword evidence="1" id="KW-0812">Transmembrane</keyword>
<dbReference type="AlphaFoldDB" id="A0AAV7EU84"/>
<feature type="transmembrane region" description="Helical" evidence="1">
    <location>
        <begin position="471"/>
        <end position="495"/>
    </location>
</feature>
<dbReference type="EMBL" id="JAINDJ010000003">
    <property type="protein sequence ID" value="KAG9451944.1"/>
    <property type="molecule type" value="Genomic_DNA"/>
</dbReference>
<sequence>MNSDEYTTRNGGGGGWWKEARAAYEGMYSSSNASSFSDRSTRLEGEIYINNGRHDRAMYQGYLSSPTSTVASVLSSAKGGGTSPASPFLAQAPNGMASSLSTIPATTATVAFFRSELGTPSDIVKRNTESYHPQTVSIGPYHYGKPHLKAMEEHKNRALRHLLHRTGKPAEEFMAELKKVAKELMDSYEQLDEEWVKDEERFAQLMLQDGSFFLEFRGRKNGKGGFDTYAPNDPIFREMPHLTLTILEDLMMLENQLPGLVLSTILRVGGGPEQSSEVGNGEGHYLRRNRWRLIGNANTAWEYKFFNQRPKVRRVTDYHKAGVQFRCTKTFTLADLAFDPATDTLKLPQFFLGLGAESRYLNLVAFERLHVETRHTVSSYLWMFFEFIRSAEDVALLQANGVIMTQTSSEAVLDDIRKLSRDINFVPYKLHLPFKAMEELEKFYQTKTNKWNRRFREWRLHLQQTYFRNPWTLISVVAAFILLDLTVTQTIYSALSYYRSNK</sequence>
<comment type="caution">
    <text evidence="2">The sequence shown here is derived from an EMBL/GenBank/DDBJ whole genome shotgun (WGS) entry which is preliminary data.</text>
</comment>
<evidence type="ECO:0000313" key="2">
    <source>
        <dbReference type="EMBL" id="KAG9451944.1"/>
    </source>
</evidence>
<dbReference type="PANTHER" id="PTHR31170">
    <property type="entry name" value="BNAC04G53230D PROTEIN"/>
    <property type="match status" value="1"/>
</dbReference>
<organism evidence="2 3">
    <name type="scientific">Aristolochia fimbriata</name>
    <name type="common">White veined hardy Dutchman's pipe vine</name>
    <dbReference type="NCBI Taxonomy" id="158543"/>
    <lineage>
        <taxon>Eukaryota</taxon>
        <taxon>Viridiplantae</taxon>
        <taxon>Streptophyta</taxon>
        <taxon>Embryophyta</taxon>
        <taxon>Tracheophyta</taxon>
        <taxon>Spermatophyta</taxon>
        <taxon>Magnoliopsida</taxon>
        <taxon>Magnoliidae</taxon>
        <taxon>Piperales</taxon>
        <taxon>Aristolochiaceae</taxon>
        <taxon>Aristolochia</taxon>
    </lineage>
</organism>
<evidence type="ECO:0000256" key="1">
    <source>
        <dbReference type="SAM" id="Phobius"/>
    </source>
</evidence>
<accession>A0AAV7EU84</accession>
<name>A0AAV7EU84_ARIFI</name>
<dbReference type="Proteomes" id="UP000825729">
    <property type="component" value="Unassembled WGS sequence"/>
</dbReference>
<dbReference type="InterPro" id="IPR004158">
    <property type="entry name" value="DUF247_pln"/>
</dbReference>
<keyword evidence="3" id="KW-1185">Reference proteome</keyword>
<gene>
    <name evidence="2" type="ORF">H6P81_004848</name>
</gene>